<organism evidence="14 15">
    <name type="scientific">Campylobacter fetus</name>
    <dbReference type="NCBI Taxonomy" id="196"/>
    <lineage>
        <taxon>Bacteria</taxon>
        <taxon>Pseudomonadati</taxon>
        <taxon>Campylobacterota</taxon>
        <taxon>Epsilonproteobacteria</taxon>
        <taxon>Campylobacterales</taxon>
        <taxon>Campylobacteraceae</taxon>
        <taxon>Campylobacter</taxon>
    </lineage>
</organism>
<feature type="domain" description="DNA polymerase III beta sliding clamp N-terminal" evidence="11">
    <location>
        <begin position="1"/>
        <end position="118"/>
    </location>
</feature>
<dbReference type="PANTHER" id="PTHR30478">
    <property type="entry name" value="DNA POLYMERASE III SUBUNIT BETA"/>
    <property type="match status" value="1"/>
</dbReference>
<dbReference type="GO" id="GO:0003677">
    <property type="term" value="F:DNA binding"/>
    <property type="evidence" value="ECO:0007669"/>
    <property type="project" value="UniProtKB-UniRule"/>
</dbReference>
<keyword evidence="7 10" id="KW-0235">DNA replication</keyword>
<keyword evidence="8 10" id="KW-0239">DNA-directed DNA polymerase</keyword>
<dbReference type="Pfam" id="PF02767">
    <property type="entry name" value="DNA_pol3_beta_2"/>
    <property type="match status" value="1"/>
</dbReference>
<dbReference type="Pfam" id="PF00712">
    <property type="entry name" value="DNA_pol3_beta"/>
    <property type="match status" value="1"/>
</dbReference>
<dbReference type="InterPro" id="IPR022635">
    <property type="entry name" value="DNA_polIII_beta_C"/>
</dbReference>
<evidence type="ECO:0000256" key="4">
    <source>
        <dbReference type="ARBA" id="ARBA00022490"/>
    </source>
</evidence>
<keyword evidence="9" id="KW-0238">DNA-binding</keyword>
<protein>
    <recommendedName>
        <fullName evidence="3 10">Beta sliding clamp</fullName>
    </recommendedName>
</protein>
<dbReference type="AlphaFoldDB" id="A0A5L4N006"/>
<sequence>MKVLIKKNVLESIVINTNPYLDKKDLSSITSHIFLSARDGVLNIKATDNEIGLEYKVKNATIADEGMATANGKKLLDIIKSLKDGDIMLETIQNHLYIKQNNSKYRLPMQKPEDFPEFPSLENKKKFDINAGSLSKSLKKISSSIENVNSKIELTGALIDIKKDHINLVGTDTKRLSVYQLEINSQNDPFSIIIPKKAITEIQKLFFENIEIYYDENIFIAVSQNFEFFTKLINGRYPDYTRVVPNEIKQNIILNREKIIEGIKTISMLSEIVKITIAPDNISFESINDDNSEAKTFIEYRSNVSDQIILGVKNRFILDFLSSIEDSEFNLGYNEPNLPFILSSGDLRTVVMPVNI</sequence>
<dbReference type="Pfam" id="PF02768">
    <property type="entry name" value="DNA_pol3_beta_3"/>
    <property type="match status" value="1"/>
</dbReference>
<gene>
    <name evidence="14" type="ORF">CX802_00145</name>
</gene>
<evidence type="ECO:0000256" key="3">
    <source>
        <dbReference type="ARBA" id="ARBA00021035"/>
    </source>
</evidence>
<comment type="caution">
    <text evidence="14">The sequence shown here is derived from an EMBL/GenBank/DDBJ whole genome shotgun (WGS) entry which is preliminary data.</text>
</comment>
<dbReference type="InterPro" id="IPR001001">
    <property type="entry name" value="DNA_polIII_beta"/>
</dbReference>
<evidence type="ECO:0000259" key="12">
    <source>
        <dbReference type="Pfam" id="PF02767"/>
    </source>
</evidence>
<evidence type="ECO:0000259" key="13">
    <source>
        <dbReference type="Pfam" id="PF02768"/>
    </source>
</evidence>
<comment type="similarity">
    <text evidence="2 10">Belongs to the beta sliding clamp family.</text>
</comment>
<keyword evidence="6 10" id="KW-0548">Nucleotidyltransferase</keyword>
<dbReference type="GO" id="GO:0008408">
    <property type="term" value="F:3'-5' exonuclease activity"/>
    <property type="evidence" value="ECO:0007669"/>
    <property type="project" value="InterPro"/>
</dbReference>
<dbReference type="GO" id="GO:0009360">
    <property type="term" value="C:DNA polymerase III complex"/>
    <property type="evidence" value="ECO:0007669"/>
    <property type="project" value="InterPro"/>
</dbReference>
<dbReference type="CDD" id="cd00140">
    <property type="entry name" value="beta_clamp"/>
    <property type="match status" value="1"/>
</dbReference>
<dbReference type="Proteomes" id="UP000535509">
    <property type="component" value="Unassembled WGS sequence"/>
</dbReference>
<evidence type="ECO:0000256" key="2">
    <source>
        <dbReference type="ARBA" id="ARBA00010752"/>
    </source>
</evidence>
<dbReference type="InterPro" id="IPR046938">
    <property type="entry name" value="DNA_clamp_sf"/>
</dbReference>
<dbReference type="SMART" id="SM00480">
    <property type="entry name" value="POL3Bc"/>
    <property type="match status" value="1"/>
</dbReference>
<dbReference type="GeneID" id="61063845"/>
<dbReference type="Gene3D" id="3.10.150.10">
    <property type="entry name" value="DNA Polymerase III, subunit A, domain 2"/>
    <property type="match status" value="3"/>
</dbReference>
<dbReference type="OMA" id="VIIMPMK"/>
<name>A0A5L4N006_CAMFE</name>
<evidence type="ECO:0000256" key="10">
    <source>
        <dbReference type="PIRNR" id="PIRNR000804"/>
    </source>
</evidence>
<evidence type="ECO:0000256" key="1">
    <source>
        <dbReference type="ARBA" id="ARBA00004496"/>
    </source>
</evidence>
<dbReference type="PIRSF" id="PIRSF000804">
    <property type="entry name" value="DNA_pol_III_b"/>
    <property type="match status" value="1"/>
</dbReference>
<proteinExistence type="inferred from homology"/>
<dbReference type="GO" id="GO:0003887">
    <property type="term" value="F:DNA-directed DNA polymerase activity"/>
    <property type="evidence" value="ECO:0007669"/>
    <property type="project" value="UniProtKB-UniRule"/>
</dbReference>
<dbReference type="GO" id="GO:0005737">
    <property type="term" value="C:cytoplasm"/>
    <property type="evidence" value="ECO:0007669"/>
    <property type="project" value="UniProtKB-SubCell"/>
</dbReference>
<comment type="subcellular location">
    <subcellularLocation>
        <location evidence="1 10">Cytoplasm</location>
    </subcellularLocation>
</comment>
<dbReference type="RefSeq" id="WP_002847901.1">
    <property type="nucleotide sequence ID" value="NZ_AACCWO020000050.1"/>
</dbReference>
<evidence type="ECO:0000256" key="5">
    <source>
        <dbReference type="ARBA" id="ARBA00022679"/>
    </source>
</evidence>
<evidence type="ECO:0000256" key="6">
    <source>
        <dbReference type="ARBA" id="ARBA00022695"/>
    </source>
</evidence>
<dbReference type="SUPFAM" id="SSF55979">
    <property type="entry name" value="DNA clamp"/>
    <property type="match status" value="3"/>
</dbReference>
<dbReference type="GO" id="GO:0006271">
    <property type="term" value="P:DNA strand elongation involved in DNA replication"/>
    <property type="evidence" value="ECO:0007669"/>
    <property type="project" value="TreeGrafter"/>
</dbReference>
<evidence type="ECO:0000313" key="15">
    <source>
        <dbReference type="Proteomes" id="UP000535509"/>
    </source>
</evidence>
<reference evidence="14 15" key="1">
    <citation type="submission" date="2018-06" db="EMBL/GenBank/DDBJ databases">
        <authorList>
            <consortium name="PulseNet: The National Subtyping Network for Foodborne Disease Surveillance"/>
            <person name="Tarr C.L."/>
            <person name="Trees E."/>
            <person name="Katz L.S."/>
            <person name="Carleton-Romer H.A."/>
            <person name="Stroika S."/>
            <person name="Kucerova Z."/>
            <person name="Roache K.F."/>
            <person name="Sabol A.L."/>
            <person name="Besser J."/>
            <person name="Gerner-Smidt P."/>
        </authorList>
    </citation>
    <scope>NUCLEOTIDE SEQUENCE [LARGE SCALE GENOMIC DNA]</scope>
    <source>
        <strain evidence="14 15">PNUSAC001503</strain>
    </source>
</reference>
<dbReference type="PANTHER" id="PTHR30478:SF0">
    <property type="entry name" value="BETA SLIDING CLAMP"/>
    <property type="match status" value="1"/>
</dbReference>
<evidence type="ECO:0000256" key="7">
    <source>
        <dbReference type="ARBA" id="ARBA00022705"/>
    </source>
</evidence>
<evidence type="ECO:0000313" key="14">
    <source>
        <dbReference type="EMBL" id="EAI8858258.1"/>
    </source>
</evidence>
<dbReference type="EMBL" id="AABTCC010000001">
    <property type="protein sequence ID" value="EAI8858258.1"/>
    <property type="molecule type" value="Genomic_DNA"/>
</dbReference>
<keyword evidence="15" id="KW-1185">Reference proteome</keyword>
<comment type="subunit">
    <text evidence="10">Forms a ring-shaped head-to-tail homodimer around DNA.</text>
</comment>
<keyword evidence="5 10" id="KW-0808">Transferase</keyword>
<comment type="function">
    <text evidence="10">Confers DNA tethering and processivity to DNA polymerases and other proteins. Acts as a clamp, forming a ring around DNA (a reaction catalyzed by the clamp-loading complex) which diffuses in an ATP-independent manner freely and bidirectionally along dsDNA. Initially characterized for its ability to contact the catalytic subunit of DNA polymerase III (Pol III), a complex, multichain enzyme responsible for most of the replicative synthesis in bacteria; Pol III exhibits 3'-5' exonuclease proofreading activity. The beta chain is required for initiation of replication as well as for processivity of DNA replication.</text>
</comment>
<evidence type="ECO:0000256" key="8">
    <source>
        <dbReference type="ARBA" id="ARBA00022932"/>
    </source>
</evidence>
<keyword evidence="4 10" id="KW-0963">Cytoplasm</keyword>
<feature type="domain" description="DNA polymerase III beta sliding clamp C-terminal" evidence="13">
    <location>
        <begin position="242"/>
        <end position="351"/>
    </location>
</feature>
<evidence type="ECO:0000256" key="9">
    <source>
        <dbReference type="ARBA" id="ARBA00023125"/>
    </source>
</evidence>
<dbReference type="InterPro" id="IPR022634">
    <property type="entry name" value="DNA_polIII_beta_N"/>
</dbReference>
<feature type="domain" description="DNA polymerase III beta sliding clamp central" evidence="12">
    <location>
        <begin position="129"/>
        <end position="239"/>
    </location>
</feature>
<accession>A0A5L4N006</accession>
<evidence type="ECO:0000259" key="11">
    <source>
        <dbReference type="Pfam" id="PF00712"/>
    </source>
</evidence>
<dbReference type="NCBIfam" id="TIGR00663">
    <property type="entry name" value="dnan"/>
    <property type="match status" value="1"/>
</dbReference>
<dbReference type="InterPro" id="IPR022637">
    <property type="entry name" value="DNA_polIII_beta_cen"/>
</dbReference>